<accession>A0A1S8X2L5</accession>
<feature type="region of interest" description="Disordered" evidence="1">
    <location>
        <begin position="177"/>
        <end position="214"/>
    </location>
</feature>
<protein>
    <submittedName>
        <fullName evidence="2">Uncharacterized protein</fullName>
    </submittedName>
</protein>
<keyword evidence="3" id="KW-1185">Reference proteome</keyword>
<organism evidence="2 3">
    <name type="scientific">Opisthorchis viverrini</name>
    <name type="common">Southeast Asian liver fluke</name>
    <dbReference type="NCBI Taxonomy" id="6198"/>
    <lineage>
        <taxon>Eukaryota</taxon>
        <taxon>Metazoa</taxon>
        <taxon>Spiralia</taxon>
        <taxon>Lophotrochozoa</taxon>
        <taxon>Platyhelminthes</taxon>
        <taxon>Trematoda</taxon>
        <taxon>Digenea</taxon>
        <taxon>Opisthorchiida</taxon>
        <taxon>Opisthorchiata</taxon>
        <taxon>Opisthorchiidae</taxon>
        <taxon>Opisthorchis</taxon>
    </lineage>
</organism>
<name>A0A1S8X2L5_OPIVI</name>
<evidence type="ECO:0000313" key="3">
    <source>
        <dbReference type="Proteomes" id="UP000243686"/>
    </source>
</evidence>
<evidence type="ECO:0000256" key="1">
    <source>
        <dbReference type="SAM" id="MobiDB-lite"/>
    </source>
</evidence>
<feature type="compositionally biased region" description="Polar residues" evidence="1">
    <location>
        <begin position="192"/>
        <end position="206"/>
    </location>
</feature>
<sequence length="281" mass="31425">MKDTGSNERCHLLQHVTRTHENTDQFSVTGDAAIKLTIPRPVPNSYTFEMSIRDEDYFPTYEIIGNFIAENIHITPNAGWKTIDMVNVSPHKKNPKLRRKLDTFSGRGGIIYYHNNRDSTATVCSTVPVLQCPTNELYGTWRQNGQALLPPPNNEFVSKAHLNGVYDECDPFGVYTKTGHPASEGGEGYSRKVSTTQSCDQPSLSDSAPPLPERPQDLGLVTFRQPSFGGTPIVGSKSPYMRTYSARNSLDDSEKRFNDAYRPLSPTVYRAPLTFTKQIDT</sequence>
<gene>
    <name evidence="2" type="ORF">X801_03165</name>
</gene>
<dbReference type="Proteomes" id="UP000243686">
    <property type="component" value="Unassembled WGS sequence"/>
</dbReference>
<reference evidence="2 3" key="1">
    <citation type="submission" date="2015-03" db="EMBL/GenBank/DDBJ databases">
        <title>Draft genome of the nematode, Opisthorchis viverrini.</title>
        <authorList>
            <person name="Mitreva M."/>
        </authorList>
    </citation>
    <scope>NUCLEOTIDE SEQUENCE [LARGE SCALE GENOMIC DNA]</scope>
    <source>
        <strain evidence="2">Khon Kaen</strain>
    </source>
</reference>
<dbReference type="AlphaFoldDB" id="A0A1S8X2L5"/>
<evidence type="ECO:0000313" key="2">
    <source>
        <dbReference type="EMBL" id="OON20948.1"/>
    </source>
</evidence>
<proteinExistence type="predicted"/>
<dbReference type="EMBL" id="KV892359">
    <property type="protein sequence ID" value="OON20948.1"/>
    <property type="molecule type" value="Genomic_DNA"/>
</dbReference>